<dbReference type="AlphaFoldDB" id="A0AA88Y676"/>
<dbReference type="InterPro" id="IPR004245">
    <property type="entry name" value="DUF229"/>
</dbReference>
<dbReference type="SUPFAM" id="SSF53649">
    <property type="entry name" value="Alkaline phosphatase-like"/>
    <property type="match status" value="1"/>
</dbReference>
<dbReference type="Proteomes" id="UP001186944">
    <property type="component" value="Unassembled WGS sequence"/>
</dbReference>
<dbReference type="EMBL" id="VSWD01000006">
    <property type="protein sequence ID" value="KAK3099173.1"/>
    <property type="molecule type" value="Genomic_DNA"/>
</dbReference>
<proteinExistence type="predicted"/>
<sequence length="830" mass="95234">MFVLKTNNRNNKILNHNSLLRRLTNNKVFDHLHPIPASKFKDCKIPHLKFKIESGKNQENVTCRRVRPISDSCHIAEEIFHSEPPVECDQALRVDVCTVVFSQDRYTIQCKSDDCHGHLSFGVFSNTDGTIKWTTVANSSILQARLNGLLHGGHHHSFCIIKCLRAKSAREFIRNYASEVGDDIFLQYEDWFPEYFGQQLLVLPPSVSKRPVQKHEIQDTNINVNIIFIDSVSRHHFFRSMKKTLEVFSHINSNYNANGSTIVLDYELLQGIKSRTFENLETLFSGKINLHEKPFGTLEMPPHPLQTDILLNKFRYQGYRTLWLEDLCFMWEWGISKDLLVHNKKLDEKETWKDLQNALRNAGIDDIALTLANCKILSSNSVKDHFHGPDAVCYNGRHQHEYFLQYLTYFQQQSVQQNSPFLTFLETNVGHEDTGRRIQPFDPHFAKYLKSLIELPNVFTIIFSDHGNSYGTFLDNSLEGKIEMYHPFLFFIIPPLVQRHLGKKKMDSLISNQKKLISLLDLHYTLMDLSKSDNIPHSSLSKSNKNSLLVNKDGLFSDFPADRSCIQVPRLMPALCICEGFENTINYDPRYALLALFAIGQLNNKINGQYRADIHSELTKVRSCFNLVPSKVENLRVSFEKSDSVITKMDIHVTLLPGQRPEVFFVAVRSWTNLGVMELLSYERTTPYSHFSVCADKGVNLNLCVCSSNHRSKAKTSWYDIVRNPDTVSEEDVSPPLDTKMEVERLENSNDCLVMVTLKNKKGINVYVANTCQKGVFDVEIALKRKNMIISYQGKSAKFFVGPGEVMAALTAVRNNDKVEFSWELFINAH</sequence>
<name>A0AA88Y676_PINIB</name>
<evidence type="ECO:0000313" key="2">
    <source>
        <dbReference type="Proteomes" id="UP001186944"/>
    </source>
</evidence>
<dbReference type="InterPro" id="IPR017850">
    <property type="entry name" value="Alkaline_phosphatase_core_sf"/>
</dbReference>
<dbReference type="PANTHER" id="PTHR10974:SF39">
    <property type="entry name" value="E2F TRANSCRIPTION FACTOR CC-MB DOMAIN-CONTAINING PROTEIN"/>
    <property type="match status" value="1"/>
</dbReference>
<evidence type="ECO:0000313" key="1">
    <source>
        <dbReference type="EMBL" id="KAK3099173.1"/>
    </source>
</evidence>
<gene>
    <name evidence="1" type="ORF">FSP39_000523</name>
</gene>
<dbReference type="Pfam" id="PF02995">
    <property type="entry name" value="DUF229"/>
    <property type="match status" value="2"/>
</dbReference>
<dbReference type="PANTHER" id="PTHR10974">
    <property type="entry name" value="FI08016P-RELATED"/>
    <property type="match status" value="1"/>
</dbReference>
<comment type="caution">
    <text evidence="1">The sequence shown here is derived from an EMBL/GenBank/DDBJ whole genome shotgun (WGS) entry which is preliminary data.</text>
</comment>
<protein>
    <submittedName>
        <fullName evidence="1">Uncharacterized protein</fullName>
    </submittedName>
</protein>
<accession>A0AA88Y676</accession>
<keyword evidence="2" id="KW-1185">Reference proteome</keyword>
<dbReference type="GO" id="GO:0005615">
    <property type="term" value="C:extracellular space"/>
    <property type="evidence" value="ECO:0007669"/>
    <property type="project" value="TreeGrafter"/>
</dbReference>
<dbReference type="Gene3D" id="3.40.720.10">
    <property type="entry name" value="Alkaline Phosphatase, subunit A"/>
    <property type="match status" value="1"/>
</dbReference>
<reference evidence="1" key="1">
    <citation type="submission" date="2019-08" db="EMBL/GenBank/DDBJ databases">
        <title>The improved chromosome-level genome for the pearl oyster Pinctada fucata martensii using PacBio sequencing and Hi-C.</title>
        <authorList>
            <person name="Zheng Z."/>
        </authorList>
    </citation>
    <scope>NUCLEOTIDE SEQUENCE</scope>
    <source>
        <strain evidence="1">ZZ-2019</strain>
        <tissue evidence="1">Adductor muscle</tissue>
    </source>
</reference>
<organism evidence="1 2">
    <name type="scientific">Pinctada imbricata</name>
    <name type="common">Atlantic pearl-oyster</name>
    <name type="synonym">Pinctada martensii</name>
    <dbReference type="NCBI Taxonomy" id="66713"/>
    <lineage>
        <taxon>Eukaryota</taxon>
        <taxon>Metazoa</taxon>
        <taxon>Spiralia</taxon>
        <taxon>Lophotrochozoa</taxon>
        <taxon>Mollusca</taxon>
        <taxon>Bivalvia</taxon>
        <taxon>Autobranchia</taxon>
        <taxon>Pteriomorphia</taxon>
        <taxon>Pterioida</taxon>
        <taxon>Pterioidea</taxon>
        <taxon>Pteriidae</taxon>
        <taxon>Pinctada</taxon>
    </lineage>
</organism>